<feature type="active site" description="Proton donor/acceptor" evidence="6">
    <location>
        <position position="269"/>
    </location>
</feature>
<dbReference type="PROSITE" id="PS00836">
    <property type="entry name" value="ALADH_PNT_1"/>
    <property type="match status" value="1"/>
</dbReference>
<dbReference type="SUPFAM" id="SSF52283">
    <property type="entry name" value="Formate/glycerate dehydrogenase catalytic domain-like"/>
    <property type="match status" value="1"/>
</dbReference>
<dbReference type="InterPro" id="IPR007886">
    <property type="entry name" value="AlaDH/PNT_N"/>
</dbReference>
<feature type="binding site" evidence="7">
    <location>
        <position position="74"/>
    </location>
    <ligand>
        <name>substrate</name>
    </ligand>
</feature>
<protein>
    <recommendedName>
        <fullName evidence="2 5">Alanine dehydrogenase</fullName>
        <ecNumber evidence="2 5">1.4.1.1</ecNumber>
    </recommendedName>
</protein>
<dbReference type="RefSeq" id="WP_279297630.1">
    <property type="nucleotide sequence ID" value="NZ_JAOTIF010000010.1"/>
</dbReference>
<comment type="caution">
    <text evidence="11">The sequence shown here is derived from an EMBL/GenBank/DDBJ whole genome shotgun (WGS) entry which is preliminary data.</text>
</comment>
<keyword evidence="8" id="KW-0547">Nucleotide-binding</keyword>
<dbReference type="InterPro" id="IPR008142">
    <property type="entry name" value="AlaDH/PNT_CS1"/>
</dbReference>
<dbReference type="Proteomes" id="UP001155483">
    <property type="component" value="Unassembled WGS sequence"/>
</dbReference>
<dbReference type="EC" id="1.4.1.1" evidence="2 5"/>
<gene>
    <name evidence="11" type="primary">ald</name>
    <name evidence="11" type="ORF">OCK74_13790</name>
</gene>
<dbReference type="CDD" id="cd05305">
    <property type="entry name" value="L-AlaDH"/>
    <property type="match status" value="1"/>
</dbReference>
<dbReference type="InterPro" id="IPR007698">
    <property type="entry name" value="AlaDH/PNT_NAD(H)-bd"/>
</dbReference>
<accession>A0A9X3B8T9</accession>
<dbReference type="PANTHER" id="PTHR42795:SF1">
    <property type="entry name" value="ALANINE DEHYDROGENASE"/>
    <property type="match status" value="1"/>
</dbReference>
<feature type="binding site" evidence="8">
    <location>
        <position position="197"/>
    </location>
    <ligand>
        <name>NAD(+)</name>
        <dbReference type="ChEBI" id="CHEBI:57540"/>
    </ligand>
</feature>
<dbReference type="GO" id="GO:0005886">
    <property type="term" value="C:plasma membrane"/>
    <property type="evidence" value="ECO:0007669"/>
    <property type="project" value="TreeGrafter"/>
</dbReference>
<feature type="binding site" evidence="8">
    <location>
        <position position="133"/>
    </location>
    <ligand>
        <name>NAD(+)</name>
        <dbReference type="ChEBI" id="CHEBI:57540"/>
    </ligand>
</feature>
<dbReference type="GO" id="GO:0000286">
    <property type="term" value="F:alanine dehydrogenase activity"/>
    <property type="evidence" value="ECO:0007669"/>
    <property type="project" value="UniProtKB-UniRule"/>
</dbReference>
<feature type="binding site" evidence="7">
    <location>
        <position position="15"/>
    </location>
    <ligand>
        <name>substrate</name>
    </ligand>
</feature>
<dbReference type="AlphaFoldDB" id="A0A9X3B8T9"/>
<evidence type="ECO:0000313" key="11">
    <source>
        <dbReference type="EMBL" id="MCU7550191.1"/>
    </source>
</evidence>
<evidence type="ECO:0000256" key="1">
    <source>
        <dbReference type="ARBA" id="ARBA00005689"/>
    </source>
</evidence>
<evidence type="ECO:0000256" key="3">
    <source>
        <dbReference type="ARBA" id="ARBA00023002"/>
    </source>
</evidence>
<dbReference type="Pfam" id="PF05222">
    <property type="entry name" value="AlaDh_PNT_N"/>
    <property type="match status" value="1"/>
</dbReference>
<dbReference type="NCBIfam" id="TIGR00518">
    <property type="entry name" value="alaDH"/>
    <property type="match status" value="1"/>
</dbReference>
<feature type="binding site" evidence="8">
    <location>
        <begin position="298"/>
        <end position="301"/>
    </location>
    <ligand>
        <name>NAD(+)</name>
        <dbReference type="ChEBI" id="CHEBI:57540"/>
    </ligand>
</feature>
<sequence length="378" mass="40475">MRIGVPKEVKNNENRVAMTPAGVVQLVKFGHEVFIQKSAGLGSGFRDEEYQQAGATLVDTAAEAWDNDMVMKVKEPIASEYGYFREGLILFTYLHLAPEPELTKALTENKVVGIAYETVQLPNGSLPLLTPMSEVAGRMSAQLGAQFLQKPDGGKGVLLGGVPGVKRGRVTIIGGGVAGTNALKIAVGLGADVTILDVNSERLRELDDIFGNQITTLMSSPYNIAQSVKESDLVIGAVLIPGAKAPKLVNEEMVKTMEPGSVIVDIAIDQGGSFETTDRITTHDDPTYVKHNVVHYAVANMPGAVPRTSTIALTNVTVPYAVQIANKGFRAACRENEALCKGLNTLDGYVTYKAVAEAQGLEFVDASYILSKVKFSYQ</sequence>
<evidence type="ECO:0000313" key="12">
    <source>
        <dbReference type="Proteomes" id="UP001155483"/>
    </source>
</evidence>
<dbReference type="Pfam" id="PF01262">
    <property type="entry name" value="AlaDh_PNT_C"/>
    <property type="match status" value="1"/>
</dbReference>
<dbReference type="EMBL" id="JAOTIF010000010">
    <property type="protein sequence ID" value="MCU7550191.1"/>
    <property type="molecule type" value="Genomic_DNA"/>
</dbReference>
<evidence type="ECO:0000256" key="4">
    <source>
        <dbReference type="ARBA" id="ARBA00023027"/>
    </source>
</evidence>
<feature type="binding site" evidence="8">
    <location>
        <position position="202"/>
    </location>
    <ligand>
        <name>NAD(+)</name>
        <dbReference type="ChEBI" id="CHEBI:57540"/>
    </ligand>
</feature>
<evidence type="ECO:0000256" key="5">
    <source>
        <dbReference type="PIRNR" id="PIRNR000183"/>
    </source>
</evidence>
<keyword evidence="4 5" id="KW-0520">NAD</keyword>
<feature type="domain" description="Alanine dehydrogenase/pyridine nucleotide transhydrogenase N-terminal" evidence="10">
    <location>
        <begin position="4"/>
        <end position="136"/>
    </location>
</feature>
<dbReference type="SUPFAM" id="SSF51735">
    <property type="entry name" value="NAD(P)-binding Rossmann-fold domains"/>
    <property type="match status" value="1"/>
</dbReference>
<dbReference type="GO" id="GO:0042853">
    <property type="term" value="P:L-alanine catabolic process"/>
    <property type="evidence" value="ECO:0007669"/>
    <property type="project" value="InterPro"/>
</dbReference>
<dbReference type="PANTHER" id="PTHR42795">
    <property type="entry name" value="ALANINE DEHYDROGENASE"/>
    <property type="match status" value="1"/>
</dbReference>
<keyword evidence="3 5" id="KW-0560">Oxidoreductase</keyword>
<dbReference type="Gene3D" id="3.40.50.720">
    <property type="entry name" value="NAD(P)-binding Rossmann-like Domain"/>
    <property type="match status" value="2"/>
</dbReference>
<reference evidence="11" key="2">
    <citation type="submission" date="2023-04" db="EMBL/GenBank/DDBJ databases">
        <title>Paracnuella aquatica gen. nov., sp. nov., a member of the family Chitinophagaceae isolated from a hot spring.</title>
        <authorList>
            <person name="Wang C."/>
        </authorList>
    </citation>
    <scope>NUCLEOTIDE SEQUENCE</scope>
    <source>
        <strain evidence="11">LB-8</strain>
    </source>
</reference>
<organism evidence="11 12">
    <name type="scientific">Paraflavisolibacter caeni</name>
    <dbReference type="NCBI Taxonomy" id="2982496"/>
    <lineage>
        <taxon>Bacteria</taxon>
        <taxon>Pseudomonadati</taxon>
        <taxon>Bacteroidota</taxon>
        <taxon>Chitinophagia</taxon>
        <taxon>Chitinophagales</taxon>
        <taxon>Chitinophagaceae</taxon>
        <taxon>Paraflavisolibacter</taxon>
    </lineage>
</organism>
<comment type="similarity">
    <text evidence="1 5">Belongs to the AlaDH/PNT family.</text>
</comment>
<feature type="active site" description="Proton donor/acceptor" evidence="6">
    <location>
        <position position="95"/>
    </location>
</feature>
<keyword evidence="12" id="KW-1185">Reference proteome</keyword>
<dbReference type="InterPro" id="IPR008143">
    <property type="entry name" value="Ala_DH/PNT_CS2"/>
</dbReference>
<dbReference type="PROSITE" id="PS00837">
    <property type="entry name" value="ALADH_PNT_2"/>
    <property type="match status" value="1"/>
</dbReference>
<feature type="domain" description="Alanine dehydrogenase/pyridine nucleotide transhydrogenase NAD(H)-binding" evidence="9">
    <location>
        <begin position="148"/>
        <end position="297"/>
    </location>
</feature>
<feature type="binding site" evidence="8">
    <location>
        <position position="279"/>
    </location>
    <ligand>
        <name>NAD(+)</name>
        <dbReference type="ChEBI" id="CHEBI:57540"/>
    </ligand>
</feature>
<dbReference type="GO" id="GO:0000166">
    <property type="term" value="F:nucleotide binding"/>
    <property type="evidence" value="ECO:0007669"/>
    <property type="project" value="UniProtKB-KW"/>
</dbReference>
<evidence type="ECO:0000259" key="9">
    <source>
        <dbReference type="SMART" id="SM01002"/>
    </source>
</evidence>
<name>A0A9X3B8T9_9BACT</name>
<feature type="binding site" evidence="8">
    <location>
        <begin position="266"/>
        <end position="269"/>
    </location>
    <ligand>
        <name>NAD(+)</name>
        <dbReference type="ChEBI" id="CHEBI:57540"/>
    </ligand>
</feature>
<comment type="catalytic activity">
    <reaction evidence="5">
        <text>L-alanine + NAD(+) + H2O = pyruvate + NH4(+) + NADH + H(+)</text>
        <dbReference type="Rhea" id="RHEA:18405"/>
        <dbReference type="ChEBI" id="CHEBI:15361"/>
        <dbReference type="ChEBI" id="CHEBI:15377"/>
        <dbReference type="ChEBI" id="CHEBI:15378"/>
        <dbReference type="ChEBI" id="CHEBI:28938"/>
        <dbReference type="ChEBI" id="CHEBI:57540"/>
        <dbReference type="ChEBI" id="CHEBI:57945"/>
        <dbReference type="ChEBI" id="CHEBI:57972"/>
        <dbReference type="EC" id="1.4.1.1"/>
    </reaction>
</comment>
<dbReference type="PIRSF" id="PIRSF000183">
    <property type="entry name" value="Alanine_dh"/>
    <property type="match status" value="1"/>
</dbReference>
<feature type="binding site" evidence="8">
    <location>
        <begin position="238"/>
        <end position="239"/>
    </location>
    <ligand>
        <name>NAD(+)</name>
        <dbReference type="ChEBI" id="CHEBI:57540"/>
    </ligand>
</feature>
<evidence type="ECO:0000256" key="2">
    <source>
        <dbReference type="ARBA" id="ARBA00012897"/>
    </source>
</evidence>
<feature type="binding site" evidence="8">
    <location>
        <position position="219"/>
    </location>
    <ligand>
        <name>NAD(+)</name>
        <dbReference type="ChEBI" id="CHEBI:57540"/>
    </ligand>
</feature>
<dbReference type="InterPro" id="IPR008141">
    <property type="entry name" value="Ala_DH"/>
</dbReference>
<evidence type="ECO:0000256" key="7">
    <source>
        <dbReference type="PIRSR" id="PIRSR000183-2"/>
    </source>
</evidence>
<dbReference type="SMART" id="SM01003">
    <property type="entry name" value="AlaDh_PNT_N"/>
    <property type="match status" value="1"/>
</dbReference>
<evidence type="ECO:0000256" key="8">
    <source>
        <dbReference type="PIRSR" id="PIRSR000183-3"/>
    </source>
</evidence>
<evidence type="ECO:0000256" key="6">
    <source>
        <dbReference type="PIRSR" id="PIRSR000183-1"/>
    </source>
</evidence>
<dbReference type="FunFam" id="3.40.50.720:FF:000049">
    <property type="entry name" value="Alanine dehydrogenase"/>
    <property type="match status" value="1"/>
</dbReference>
<evidence type="ECO:0000259" key="10">
    <source>
        <dbReference type="SMART" id="SM01003"/>
    </source>
</evidence>
<dbReference type="SMART" id="SM01002">
    <property type="entry name" value="AlaDh_PNT_C"/>
    <property type="match status" value="1"/>
</dbReference>
<dbReference type="InterPro" id="IPR036291">
    <property type="entry name" value="NAD(P)-bd_dom_sf"/>
</dbReference>
<reference evidence="11" key="1">
    <citation type="submission" date="2022-09" db="EMBL/GenBank/DDBJ databases">
        <authorList>
            <person name="Yuan C."/>
            <person name="Ke Z."/>
        </authorList>
    </citation>
    <scope>NUCLEOTIDE SEQUENCE</scope>
    <source>
        <strain evidence="11">LB-8</strain>
    </source>
</reference>
<proteinExistence type="inferred from homology"/>